<reference evidence="10" key="1">
    <citation type="journal article" date="2014" name="Genome Biol. Evol.">
        <title>Pangenome evidence for extensive interdomain horizontal transfer affecting lineage core and shell genes in uncultured planktonic thaumarchaeota and euryarchaeota.</title>
        <authorList>
            <person name="Deschamps P."/>
            <person name="Zivanovic Y."/>
            <person name="Moreira D."/>
            <person name="Rodriguez-Valera F."/>
            <person name="Lopez-Garcia P."/>
        </authorList>
    </citation>
    <scope>NUCLEOTIDE SEQUENCE</scope>
</reference>
<dbReference type="InterPro" id="IPR036388">
    <property type="entry name" value="WH-like_DNA-bd_sf"/>
</dbReference>
<dbReference type="NCBIfam" id="TIGR00501">
    <property type="entry name" value="met_pdase_II"/>
    <property type="match status" value="1"/>
</dbReference>
<dbReference type="SUPFAM" id="SSF46785">
    <property type="entry name" value="Winged helix' DNA-binding domain"/>
    <property type="match status" value="1"/>
</dbReference>
<evidence type="ECO:0000256" key="6">
    <source>
        <dbReference type="ARBA" id="ARBA00022723"/>
    </source>
</evidence>
<dbReference type="GO" id="GO:0004239">
    <property type="term" value="F:initiator methionyl aminopeptidase activity"/>
    <property type="evidence" value="ECO:0007669"/>
    <property type="project" value="UniProtKB-EC"/>
</dbReference>
<dbReference type="InterPro" id="IPR036390">
    <property type="entry name" value="WH_DNA-bd_sf"/>
</dbReference>
<dbReference type="InterPro" id="IPR000994">
    <property type="entry name" value="Pept_M24"/>
</dbReference>
<dbReference type="GO" id="GO:0006508">
    <property type="term" value="P:proteolysis"/>
    <property type="evidence" value="ECO:0007669"/>
    <property type="project" value="UniProtKB-KW"/>
</dbReference>
<dbReference type="PANTHER" id="PTHR45777:SF2">
    <property type="entry name" value="METHIONINE AMINOPEPTIDASE 2"/>
    <property type="match status" value="1"/>
</dbReference>
<dbReference type="EC" id="3.4.11.18" evidence="8"/>
<keyword evidence="7 10" id="KW-0378">Hydrolase</keyword>
<dbReference type="AlphaFoldDB" id="A0A075FWW0"/>
<accession>A0A075FWW0</accession>
<dbReference type="InterPro" id="IPR001714">
    <property type="entry name" value="Pept_M24_MAP"/>
</dbReference>
<evidence type="ECO:0000256" key="1">
    <source>
        <dbReference type="ARBA" id="ARBA00000294"/>
    </source>
</evidence>
<name>A0A075FWW0_9ARCH</name>
<keyword evidence="4 8" id="KW-0031">Aminopeptidase</keyword>
<gene>
    <name evidence="10" type="primary">map</name>
</gene>
<dbReference type="InterPro" id="IPR018349">
    <property type="entry name" value="Pept_M24A_MAP2_BS"/>
</dbReference>
<comment type="function">
    <text evidence="8">Removes the N-terminal methionine from nascent proteins. The N-terminal methionine is often cleaved when the second residue in the primary sequence is small and uncharged (Met-Ala-, Cys, Gly, Pro, Ser, Thr, or Val).</text>
</comment>
<protein>
    <recommendedName>
        <fullName evidence="8">Methionine aminopeptidase</fullName>
        <ecNumber evidence="8">3.4.11.18</ecNumber>
    </recommendedName>
</protein>
<dbReference type="GO" id="GO:0005737">
    <property type="term" value="C:cytoplasm"/>
    <property type="evidence" value="ECO:0007669"/>
    <property type="project" value="TreeGrafter"/>
</dbReference>
<evidence type="ECO:0000256" key="4">
    <source>
        <dbReference type="ARBA" id="ARBA00022438"/>
    </source>
</evidence>
<dbReference type="GO" id="GO:0070006">
    <property type="term" value="F:metalloaminopeptidase activity"/>
    <property type="evidence" value="ECO:0007669"/>
    <property type="project" value="InterPro"/>
</dbReference>
<evidence type="ECO:0000256" key="8">
    <source>
        <dbReference type="RuleBase" id="RU003653"/>
    </source>
</evidence>
<dbReference type="PRINTS" id="PR00599">
    <property type="entry name" value="MAPEPTIDASE"/>
</dbReference>
<organism evidence="10">
    <name type="scientific">uncultured marine thaumarchaeote AD1000_41_C07</name>
    <dbReference type="NCBI Taxonomy" id="1455916"/>
    <lineage>
        <taxon>Archaea</taxon>
        <taxon>Nitrososphaerota</taxon>
        <taxon>environmental samples</taxon>
    </lineage>
</organism>
<proteinExistence type="inferred from homology"/>
<feature type="domain" description="Peptidase M24" evidence="9">
    <location>
        <begin position="19"/>
        <end position="209"/>
    </location>
</feature>
<evidence type="ECO:0000256" key="5">
    <source>
        <dbReference type="ARBA" id="ARBA00022670"/>
    </source>
</evidence>
<dbReference type="InterPro" id="IPR002468">
    <property type="entry name" value="Pept_M24A_MAP2"/>
</dbReference>
<comment type="cofactor">
    <cofactor evidence="8">
        <name>Co(2+)</name>
        <dbReference type="ChEBI" id="CHEBI:48828"/>
    </cofactor>
    <cofactor evidence="8">
        <name>Zn(2+)</name>
        <dbReference type="ChEBI" id="CHEBI:29105"/>
    </cofactor>
    <cofactor evidence="8">
        <name>Mn(2+)</name>
        <dbReference type="ChEBI" id="CHEBI:29035"/>
    </cofactor>
    <cofactor evidence="8">
        <name>Fe(2+)</name>
        <dbReference type="ChEBI" id="CHEBI:29033"/>
    </cofactor>
    <text evidence="8">Binds 2 divalent metal cations per subunit. Has a high-affinity and a low affinity metal-binding site. The true nature of the physiological cofactor is under debate. The enzyme is active with cobalt, zinc, manganese or divalent iron ions.</text>
</comment>
<evidence type="ECO:0000256" key="7">
    <source>
        <dbReference type="ARBA" id="ARBA00022801"/>
    </source>
</evidence>
<sequence>MKKIDLEIIMDKLEIDERFIEAGKIAATVREHFKKKNLVGMTVTQLCNEVEGMTRKLGAEPGFPCGVSINSVTAHYSGELFDDQTINNDAVIKLDLGAHIDGYIADTATTICYDPDYQELTLATEAALNNAIKAVKDKISSSDIGRVISDTAEKFGFIPISNLSGHSIERFKVHAGVSIPNVWTPLGSSLRKGNVYAIEPFLTVKDGSGQVVDGKTKTIYMLTRRKKTGDKKIDELIKKIWDTRNTLPFSPRWFLDDYKKEELDRMLDKLVAKKIIRVYPDLLEANNQTVAQFEHTITPTENGAVILTKI</sequence>
<comment type="catalytic activity">
    <reaction evidence="1 8">
        <text>Release of N-terminal amino acids, preferentially methionine, from peptides and arylamides.</text>
        <dbReference type="EC" id="3.4.11.18"/>
    </reaction>
</comment>
<evidence type="ECO:0000256" key="2">
    <source>
        <dbReference type="ARBA" id="ARBA00001936"/>
    </source>
</evidence>
<dbReference type="Gene3D" id="1.10.10.10">
    <property type="entry name" value="Winged helix-like DNA-binding domain superfamily/Winged helix DNA-binding domain"/>
    <property type="match status" value="1"/>
</dbReference>
<dbReference type="Pfam" id="PF00557">
    <property type="entry name" value="Peptidase_M24"/>
    <property type="match status" value="1"/>
</dbReference>
<dbReference type="PROSITE" id="PS01202">
    <property type="entry name" value="MAP_2"/>
    <property type="match status" value="1"/>
</dbReference>
<dbReference type="InterPro" id="IPR036005">
    <property type="entry name" value="Creatinase/aminopeptidase-like"/>
</dbReference>
<dbReference type="Gene3D" id="3.90.230.10">
    <property type="entry name" value="Creatinase/methionine aminopeptidase superfamily"/>
    <property type="match status" value="1"/>
</dbReference>
<keyword evidence="5 8" id="KW-0645">Protease</keyword>
<keyword evidence="6 8" id="KW-0479">Metal-binding</keyword>
<comment type="cofactor">
    <cofactor evidence="3">
        <name>Fe(2+)</name>
        <dbReference type="ChEBI" id="CHEBI:29033"/>
    </cofactor>
</comment>
<dbReference type="EMBL" id="KF900407">
    <property type="protein sequence ID" value="AIE93921.1"/>
    <property type="molecule type" value="Genomic_DNA"/>
</dbReference>
<evidence type="ECO:0000256" key="3">
    <source>
        <dbReference type="ARBA" id="ARBA00001954"/>
    </source>
</evidence>
<dbReference type="SUPFAM" id="SSF55920">
    <property type="entry name" value="Creatinase/aminopeptidase"/>
    <property type="match status" value="1"/>
</dbReference>
<evidence type="ECO:0000259" key="9">
    <source>
        <dbReference type="Pfam" id="PF00557"/>
    </source>
</evidence>
<comment type="similarity">
    <text evidence="8">Belongs to the peptidase M24A family.</text>
</comment>
<dbReference type="PANTHER" id="PTHR45777">
    <property type="entry name" value="METHIONINE AMINOPEPTIDASE 2"/>
    <property type="match status" value="1"/>
</dbReference>
<dbReference type="GO" id="GO:0046872">
    <property type="term" value="F:metal ion binding"/>
    <property type="evidence" value="ECO:0007669"/>
    <property type="project" value="UniProtKB-KW"/>
</dbReference>
<evidence type="ECO:0000313" key="10">
    <source>
        <dbReference type="EMBL" id="AIE93921.1"/>
    </source>
</evidence>
<comment type="cofactor">
    <cofactor evidence="2">
        <name>Mn(2+)</name>
        <dbReference type="ChEBI" id="CHEBI:29035"/>
    </cofactor>
</comment>
<dbReference type="InterPro" id="IPR050247">
    <property type="entry name" value="Met_Aminopeptidase_Type2"/>
</dbReference>